<proteinExistence type="predicted"/>
<dbReference type="SUPFAM" id="SSF55797">
    <property type="entry name" value="PR-1-like"/>
    <property type="match status" value="1"/>
</dbReference>
<organism evidence="2 3">
    <name type="scientific">Pyrinomonas methylaliphatogenes</name>
    <dbReference type="NCBI Taxonomy" id="454194"/>
    <lineage>
        <taxon>Bacteria</taxon>
        <taxon>Pseudomonadati</taxon>
        <taxon>Acidobacteriota</taxon>
        <taxon>Blastocatellia</taxon>
        <taxon>Blastocatellales</taxon>
        <taxon>Pyrinomonadaceae</taxon>
        <taxon>Pyrinomonas</taxon>
    </lineage>
</organism>
<evidence type="ECO:0000313" key="2">
    <source>
        <dbReference type="EMBL" id="CDM64936.1"/>
    </source>
</evidence>
<dbReference type="Proteomes" id="UP000031518">
    <property type="component" value="Unassembled WGS sequence"/>
</dbReference>
<sequence length="186" mass="20768">MLRSVLLLLVLSPFQAIYGQARPVAQLFSTWEEPIGGGHPSAAPRLSKSAPALYGDLERRVFELINQERRALGLEELLWDETLAQLARLHSIDMADRETLSHLGADGADTVTRARAYGVRGWRALGENIAFNQGFDDPANMAVERWMVSPKHRANITNPFFTHTGIGVARAPDGRIFFTQIFVAWR</sequence>
<keyword evidence="3" id="KW-1185">Reference proteome</keyword>
<feature type="domain" description="SCP" evidence="1">
    <location>
        <begin position="63"/>
        <end position="182"/>
    </location>
</feature>
<dbReference type="Gene3D" id="3.40.33.10">
    <property type="entry name" value="CAP"/>
    <property type="match status" value="1"/>
</dbReference>
<dbReference type="EMBL" id="CBXV010000004">
    <property type="protein sequence ID" value="CDM64936.1"/>
    <property type="molecule type" value="Genomic_DNA"/>
</dbReference>
<gene>
    <name evidence="2" type="ORF">PYK22_00931</name>
</gene>
<dbReference type="RefSeq" id="WP_060635342.1">
    <property type="nucleotide sequence ID" value="NZ_CBXV010000004.1"/>
</dbReference>
<dbReference type="PANTHER" id="PTHR31157">
    <property type="entry name" value="SCP DOMAIN-CONTAINING PROTEIN"/>
    <property type="match status" value="1"/>
</dbReference>
<accession>A0A0B6WV02</accession>
<dbReference type="InterPro" id="IPR035940">
    <property type="entry name" value="CAP_sf"/>
</dbReference>
<reference evidence="2 3" key="2">
    <citation type="submission" date="2015-01" db="EMBL/GenBank/DDBJ databases">
        <title>Complete genome sequence of Pyrinomonas methylaliphatogenes type strain K22T.</title>
        <authorList>
            <person name="Lee K.C.Y."/>
            <person name="Power J.F."/>
            <person name="Dunfield P.F."/>
            <person name="Morgan X.C."/>
            <person name="Huttenhower C."/>
            <person name="Stott M.B."/>
        </authorList>
    </citation>
    <scope>NUCLEOTIDE SEQUENCE [LARGE SCALE GENOMIC DNA]</scope>
    <source>
        <strain evidence="2 3">K22</strain>
    </source>
</reference>
<dbReference type="CDD" id="cd05379">
    <property type="entry name" value="CAP_bacterial"/>
    <property type="match status" value="1"/>
</dbReference>
<dbReference type="Pfam" id="PF00188">
    <property type="entry name" value="CAP"/>
    <property type="match status" value="1"/>
</dbReference>
<dbReference type="PANTHER" id="PTHR31157:SF1">
    <property type="entry name" value="SCP DOMAIN-CONTAINING PROTEIN"/>
    <property type="match status" value="1"/>
</dbReference>
<dbReference type="STRING" id="454194.PYK22_00931"/>
<dbReference type="AlphaFoldDB" id="A0A0B6WV02"/>
<dbReference type="InterPro" id="IPR014044">
    <property type="entry name" value="CAP_dom"/>
</dbReference>
<reference evidence="2 3" key="1">
    <citation type="submission" date="2013-12" db="EMBL/GenBank/DDBJ databases">
        <authorList>
            <person name="Stott M."/>
        </authorList>
    </citation>
    <scope>NUCLEOTIDE SEQUENCE [LARGE SCALE GENOMIC DNA]</scope>
    <source>
        <strain evidence="2 3">K22</strain>
    </source>
</reference>
<evidence type="ECO:0000313" key="3">
    <source>
        <dbReference type="Proteomes" id="UP000031518"/>
    </source>
</evidence>
<evidence type="ECO:0000259" key="1">
    <source>
        <dbReference type="Pfam" id="PF00188"/>
    </source>
</evidence>
<dbReference type="OrthoDB" id="9783944at2"/>
<name>A0A0B6WV02_9BACT</name>
<protein>
    <submittedName>
        <fullName evidence="2">Cysteine-rich secretory protein family</fullName>
    </submittedName>
</protein>